<evidence type="ECO:0000313" key="2">
    <source>
        <dbReference type="EMBL" id="ADC89761.1"/>
    </source>
</evidence>
<dbReference type="Proteomes" id="UP000002043">
    <property type="component" value="Chromosome"/>
</dbReference>
<keyword evidence="3" id="KW-1185">Reference proteome</keyword>
<feature type="transmembrane region" description="Helical" evidence="1">
    <location>
        <begin position="12"/>
        <end position="33"/>
    </location>
</feature>
<organism evidence="2 3">
    <name type="scientific">Thermocrinis albus (strain DSM 14484 / JCM 11386 / HI 11/12)</name>
    <dbReference type="NCBI Taxonomy" id="638303"/>
    <lineage>
        <taxon>Bacteria</taxon>
        <taxon>Pseudomonadati</taxon>
        <taxon>Aquificota</taxon>
        <taxon>Aquificia</taxon>
        <taxon>Aquificales</taxon>
        <taxon>Aquificaceae</taxon>
        <taxon>Thermocrinis</taxon>
    </lineage>
</organism>
<protein>
    <submittedName>
        <fullName evidence="2">Uncharacterized protein</fullName>
    </submittedName>
</protein>
<keyword evidence="1" id="KW-0812">Transmembrane</keyword>
<reference evidence="3" key="1">
    <citation type="journal article" date="2010" name="Stand. Genomic Sci.">
        <title>Complete genome sequence of Thermocrinis albus type strain (HI 11/12T).</title>
        <authorList>
            <person name="Wirth R."/>
            <person name="Sikorski J."/>
            <person name="Brambilla E."/>
            <person name="Misra M."/>
            <person name="Lapidus A."/>
            <person name="Copeland A."/>
            <person name="Nolan M."/>
            <person name="Lucas S."/>
            <person name="Chen F."/>
            <person name="Tice H."/>
            <person name="Cheng J.F."/>
            <person name="Han C."/>
            <person name="Detter J.C."/>
            <person name="Tapia R."/>
            <person name="Bruce D."/>
            <person name="Goodwin L."/>
            <person name="Pitluck S."/>
            <person name="Pati A."/>
            <person name="Anderson I."/>
            <person name="Ivanova N."/>
            <person name="Mavromatis K."/>
            <person name="Mikhailova N."/>
            <person name="Chen A."/>
            <person name="Palaniappan K."/>
            <person name="Bilek Y."/>
            <person name="Hader T."/>
            <person name="Land M."/>
            <person name="Hauser L."/>
            <person name="Chang Y.J."/>
            <person name="Jeffries C.D."/>
            <person name="Tindall B.J."/>
            <person name="Rohde M."/>
            <person name="Goker M."/>
            <person name="Bristow J."/>
            <person name="Eisen J.A."/>
            <person name="Markowitz V."/>
            <person name="Hugenholtz P."/>
            <person name="Kyrpides N.C."/>
            <person name="Klenk H.P."/>
        </authorList>
    </citation>
    <scope>NUCLEOTIDE SEQUENCE [LARGE SCALE GENOMIC DNA]</scope>
    <source>
        <strain evidence="3">DSM 14484 / JCM 11386 / HI 11/12</strain>
    </source>
</reference>
<evidence type="ECO:0000256" key="1">
    <source>
        <dbReference type="SAM" id="Phobius"/>
    </source>
</evidence>
<dbReference type="EMBL" id="CP001931">
    <property type="protein sequence ID" value="ADC89761.1"/>
    <property type="molecule type" value="Genomic_DNA"/>
</dbReference>
<accession>D3SLY1</accession>
<keyword evidence="1" id="KW-0472">Membrane</keyword>
<proteinExistence type="predicted"/>
<keyword evidence="1" id="KW-1133">Transmembrane helix</keyword>
<dbReference type="KEGG" id="tal:Thal_1129"/>
<evidence type="ECO:0000313" key="3">
    <source>
        <dbReference type="Proteomes" id="UP000002043"/>
    </source>
</evidence>
<dbReference type="HOGENOM" id="CLU_187766_0_0_0"/>
<gene>
    <name evidence="2" type="ordered locus">Thal_1129</name>
</gene>
<sequence>MSDLLTSLLRSLLALAIVLVLILLILPYVVPLLERLSLGRRGQSSTVKVVRVLHLAKDVVLLELEIRGKLLVVLVTQHYAEVLYRDDTSAS</sequence>
<dbReference type="AlphaFoldDB" id="D3SLY1"/>
<dbReference type="STRING" id="638303.Thal_1129"/>
<name>D3SLY1_THEAH</name>
<dbReference type="RefSeq" id="WP_012992167.1">
    <property type="nucleotide sequence ID" value="NC_013894.1"/>
</dbReference>